<sequence length="62" mass="7302">MKTGCKIAGQAQMASRRPSSTRPGARRRHKRRTTLHDAQEKNCSTRRDVQKFWRFLCRDAEK</sequence>
<feature type="compositionally biased region" description="Basic residues" evidence="1">
    <location>
        <begin position="24"/>
        <end position="33"/>
    </location>
</feature>
<gene>
    <name evidence="2" type="ORF">HAX54_019064</name>
</gene>
<feature type="region of interest" description="Disordered" evidence="1">
    <location>
        <begin position="1"/>
        <end position="43"/>
    </location>
</feature>
<evidence type="ECO:0000313" key="3">
    <source>
        <dbReference type="Proteomes" id="UP000823775"/>
    </source>
</evidence>
<protein>
    <submittedName>
        <fullName evidence="2">Uncharacterized protein</fullName>
    </submittedName>
</protein>
<dbReference type="EMBL" id="JACEIK010002312">
    <property type="protein sequence ID" value="MCD9560393.1"/>
    <property type="molecule type" value="Genomic_DNA"/>
</dbReference>
<reference evidence="2 3" key="1">
    <citation type="journal article" date="2021" name="BMC Genomics">
        <title>Datura genome reveals duplications of psychoactive alkaloid biosynthetic genes and high mutation rate following tissue culture.</title>
        <authorList>
            <person name="Rajewski A."/>
            <person name="Carter-House D."/>
            <person name="Stajich J."/>
            <person name="Litt A."/>
        </authorList>
    </citation>
    <scope>NUCLEOTIDE SEQUENCE [LARGE SCALE GENOMIC DNA]</scope>
    <source>
        <strain evidence="2">AR-01</strain>
    </source>
</reference>
<accession>A0ABS8UPZ1</accession>
<proteinExistence type="predicted"/>
<evidence type="ECO:0000256" key="1">
    <source>
        <dbReference type="SAM" id="MobiDB-lite"/>
    </source>
</evidence>
<comment type="caution">
    <text evidence="2">The sequence shown here is derived from an EMBL/GenBank/DDBJ whole genome shotgun (WGS) entry which is preliminary data.</text>
</comment>
<keyword evidence="3" id="KW-1185">Reference proteome</keyword>
<evidence type="ECO:0000313" key="2">
    <source>
        <dbReference type="EMBL" id="MCD9560393.1"/>
    </source>
</evidence>
<organism evidence="2 3">
    <name type="scientific">Datura stramonium</name>
    <name type="common">Jimsonweed</name>
    <name type="synonym">Common thornapple</name>
    <dbReference type="NCBI Taxonomy" id="4076"/>
    <lineage>
        <taxon>Eukaryota</taxon>
        <taxon>Viridiplantae</taxon>
        <taxon>Streptophyta</taxon>
        <taxon>Embryophyta</taxon>
        <taxon>Tracheophyta</taxon>
        <taxon>Spermatophyta</taxon>
        <taxon>Magnoliopsida</taxon>
        <taxon>eudicotyledons</taxon>
        <taxon>Gunneridae</taxon>
        <taxon>Pentapetalae</taxon>
        <taxon>asterids</taxon>
        <taxon>lamiids</taxon>
        <taxon>Solanales</taxon>
        <taxon>Solanaceae</taxon>
        <taxon>Solanoideae</taxon>
        <taxon>Datureae</taxon>
        <taxon>Datura</taxon>
    </lineage>
</organism>
<feature type="compositionally biased region" description="Basic and acidic residues" evidence="1">
    <location>
        <begin position="34"/>
        <end position="43"/>
    </location>
</feature>
<dbReference type="Proteomes" id="UP000823775">
    <property type="component" value="Unassembled WGS sequence"/>
</dbReference>
<feature type="non-terminal residue" evidence="2">
    <location>
        <position position="62"/>
    </location>
</feature>
<name>A0ABS8UPZ1_DATST</name>